<dbReference type="GO" id="GO:0033389">
    <property type="term" value="P:putrescine biosynthetic process from arginine, via agmatine"/>
    <property type="evidence" value="ECO:0007669"/>
    <property type="project" value="TreeGrafter"/>
</dbReference>
<name>A0A8C3U481_CATUS</name>
<sequence>MRPLLWAACSQLLPRGAGLCAPKLAVTTVVSASHHSLQPQPLLATSSSPASASAGFLQSLVPGSRAPSCWSSGFNVPPSAQFVARPVGVCSMMKLPMQASAAGLDVAFVGVPLDTGTSNRPGARFGPRQIRAESAMLRRYNSSTGAAPFDSLRVADIGDVNSYQDIVASGCVPLTLGKDRTNVATVSGAGTVPWDWCTWMLTPTPETGLWGRKIYHGSTFRRCVDEGLLDCGRVVQIGIRGSSYEPNPYKYCREQGFRVVPAEECWMKSLEPLMREVRAQLGDKPMYITGLTPAQALEIIRGCKGLNIVGCDLVEVAPMYDVSGNTALLGANLLFEMLCVLPGVKTM</sequence>
<evidence type="ECO:0000313" key="5">
    <source>
        <dbReference type="Ensembl" id="ENSCUSP00005008605.1"/>
    </source>
</evidence>
<dbReference type="AlphaFoldDB" id="A0A8C3U481"/>
<evidence type="ECO:0000256" key="4">
    <source>
        <dbReference type="SAM" id="SignalP"/>
    </source>
</evidence>
<keyword evidence="1" id="KW-0479">Metal-binding</keyword>
<dbReference type="InterPro" id="IPR023696">
    <property type="entry name" value="Ureohydrolase_dom_sf"/>
</dbReference>
<gene>
    <name evidence="5" type="primary">AGMAT</name>
</gene>
<evidence type="ECO:0000313" key="6">
    <source>
        <dbReference type="Proteomes" id="UP000694563"/>
    </source>
</evidence>
<feature type="signal peptide" evidence="4">
    <location>
        <begin position="1"/>
        <end position="18"/>
    </location>
</feature>
<organism evidence="5 6">
    <name type="scientific">Catharus ustulatus</name>
    <name type="common">Russet-backed thrush</name>
    <name type="synonym">Hylocichla ustulatus</name>
    <dbReference type="NCBI Taxonomy" id="91951"/>
    <lineage>
        <taxon>Eukaryota</taxon>
        <taxon>Metazoa</taxon>
        <taxon>Chordata</taxon>
        <taxon>Craniata</taxon>
        <taxon>Vertebrata</taxon>
        <taxon>Euteleostomi</taxon>
        <taxon>Archelosauria</taxon>
        <taxon>Archosauria</taxon>
        <taxon>Dinosauria</taxon>
        <taxon>Saurischia</taxon>
        <taxon>Theropoda</taxon>
        <taxon>Coelurosauria</taxon>
        <taxon>Aves</taxon>
        <taxon>Neognathae</taxon>
        <taxon>Neoaves</taxon>
        <taxon>Telluraves</taxon>
        <taxon>Australaves</taxon>
        <taxon>Passeriformes</taxon>
        <taxon>Turdidae</taxon>
        <taxon>Catharus</taxon>
    </lineage>
</organism>
<dbReference type="Ensembl" id="ENSCUST00005008963.1">
    <property type="protein sequence ID" value="ENSCUSP00005008605.1"/>
    <property type="gene ID" value="ENSCUSG00005005208.1"/>
</dbReference>
<dbReference type="Pfam" id="PF00491">
    <property type="entry name" value="Arginase"/>
    <property type="match status" value="2"/>
</dbReference>
<dbReference type="GO" id="GO:0046872">
    <property type="term" value="F:metal ion binding"/>
    <property type="evidence" value="ECO:0007669"/>
    <property type="project" value="UniProtKB-KW"/>
</dbReference>
<evidence type="ECO:0000256" key="1">
    <source>
        <dbReference type="ARBA" id="ARBA00022723"/>
    </source>
</evidence>
<dbReference type="PANTHER" id="PTHR11358">
    <property type="entry name" value="ARGINASE/AGMATINASE"/>
    <property type="match status" value="1"/>
</dbReference>
<dbReference type="PANTHER" id="PTHR11358:SF26">
    <property type="entry name" value="GUANIDINO ACID HYDROLASE, MITOCHONDRIAL"/>
    <property type="match status" value="1"/>
</dbReference>
<reference evidence="5" key="2">
    <citation type="submission" date="2025-08" db="UniProtKB">
        <authorList>
            <consortium name="Ensembl"/>
        </authorList>
    </citation>
    <scope>IDENTIFICATION</scope>
</reference>
<comment type="similarity">
    <text evidence="3">Belongs to the arginase family.</text>
</comment>
<reference evidence="5" key="3">
    <citation type="submission" date="2025-09" db="UniProtKB">
        <authorList>
            <consortium name="Ensembl"/>
        </authorList>
    </citation>
    <scope>IDENTIFICATION</scope>
</reference>
<evidence type="ECO:0000256" key="3">
    <source>
        <dbReference type="PROSITE-ProRule" id="PRU00742"/>
    </source>
</evidence>
<dbReference type="Gene3D" id="3.40.800.10">
    <property type="entry name" value="Ureohydrolase domain"/>
    <property type="match status" value="2"/>
</dbReference>
<proteinExistence type="inferred from homology"/>
<accession>A0A8C3U481</accession>
<dbReference type="Proteomes" id="UP000694563">
    <property type="component" value="Chromosome 24"/>
</dbReference>
<protein>
    <submittedName>
        <fullName evidence="5">Agmatinase</fullName>
    </submittedName>
</protein>
<feature type="chain" id="PRO_5034189053" evidence="4">
    <location>
        <begin position="19"/>
        <end position="347"/>
    </location>
</feature>
<dbReference type="GO" id="GO:0008783">
    <property type="term" value="F:agmatinase activity"/>
    <property type="evidence" value="ECO:0007669"/>
    <property type="project" value="TreeGrafter"/>
</dbReference>
<keyword evidence="6" id="KW-1185">Reference proteome</keyword>
<dbReference type="InterPro" id="IPR006035">
    <property type="entry name" value="Ureohydrolase"/>
</dbReference>
<evidence type="ECO:0000256" key="2">
    <source>
        <dbReference type="ARBA" id="ARBA00022801"/>
    </source>
</evidence>
<keyword evidence="2" id="KW-0378">Hydrolase</keyword>
<reference evidence="5" key="1">
    <citation type="submission" date="2020-10" db="EMBL/GenBank/DDBJ databases">
        <title>Catharus ustulatus (Swainson's thrush) genome, bCatUst1, primary haplotype v2.</title>
        <authorList>
            <person name="Delmore K."/>
            <person name="Vafadar M."/>
            <person name="Formenti G."/>
            <person name="Chow W."/>
            <person name="Pelan S."/>
            <person name="Howe K."/>
            <person name="Rhie A."/>
            <person name="Mountcastle J."/>
            <person name="Haase B."/>
            <person name="Fedrigo O."/>
            <person name="Jarvis E.D."/>
        </authorList>
    </citation>
    <scope>NUCLEOTIDE SEQUENCE [LARGE SCALE GENOMIC DNA]</scope>
</reference>
<dbReference type="PROSITE" id="PS51409">
    <property type="entry name" value="ARGINASE_2"/>
    <property type="match status" value="1"/>
</dbReference>
<keyword evidence="4" id="KW-0732">Signal</keyword>
<dbReference type="SUPFAM" id="SSF52768">
    <property type="entry name" value="Arginase/deacetylase"/>
    <property type="match status" value="1"/>
</dbReference>